<gene>
    <name evidence="2" type="ORF">BKA55DRAFT_663472</name>
</gene>
<dbReference type="RefSeq" id="XP_046050382.1">
    <property type="nucleotide sequence ID" value="XM_046197659.1"/>
</dbReference>
<dbReference type="GeneID" id="70227613"/>
<evidence type="ECO:0000256" key="1">
    <source>
        <dbReference type="SAM" id="MobiDB-lite"/>
    </source>
</evidence>
<name>A0A9P9HBB9_FUSRE</name>
<reference evidence="2" key="1">
    <citation type="journal article" date="2021" name="Nat. Commun.">
        <title>Genetic determinants of endophytism in the Arabidopsis root mycobiome.</title>
        <authorList>
            <person name="Mesny F."/>
            <person name="Miyauchi S."/>
            <person name="Thiergart T."/>
            <person name="Pickel B."/>
            <person name="Atanasova L."/>
            <person name="Karlsson M."/>
            <person name="Huettel B."/>
            <person name="Barry K.W."/>
            <person name="Haridas S."/>
            <person name="Chen C."/>
            <person name="Bauer D."/>
            <person name="Andreopoulos W."/>
            <person name="Pangilinan J."/>
            <person name="LaButti K."/>
            <person name="Riley R."/>
            <person name="Lipzen A."/>
            <person name="Clum A."/>
            <person name="Drula E."/>
            <person name="Henrissat B."/>
            <person name="Kohler A."/>
            <person name="Grigoriev I.V."/>
            <person name="Martin F.M."/>
            <person name="Hacquard S."/>
        </authorList>
    </citation>
    <scope>NUCLEOTIDE SEQUENCE</scope>
    <source>
        <strain evidence="2">MPI-CAGE-AT-0023</strain>
    </source>
</reference>
<accession>A0A9P9HBB9</accession>
<feature type="region of interest" description="Disordered" evidence="1">
    <location>
        <begin position="33"/>
        <end position="74"/>
    </location>
</feature>
<dbReference type="Proteomes" id="UP000720189">
    <property type="component" value="Unassembled WGS sequence"/>
</dbReference>
<dbReference type="EMBL" id="JAGMUX010000007">
    <property type="protein sequence ID" value="KAH7254135.1"/>
    <property type="molecule type" value="Genomic_DNA"/>
</dbReference>
<keyword evidence="3" id="KW-1185">Reference proteome</keyword>
<dbReference type="AlphaFoldDB" id="A0A9P9HBB9"/>
<sequence length="405" mass="45781">MLLRGHNALRSSRALFRPPSLVRCFFNKSDTSNIRIPQPKKAKERRATRPWPSGRTGPGRSAARPIHRRDPGTTYTTVKIPNNSTAYIRWPTLKNFRSALQPRAYKTISIGGDETVDHYKELACFPYLYNDLGVMIFEGPDKNQVQIMGNIIRSVEREEGRLQDIDWATGNTYTVRYNKWNVYRIKLDPKKHVEAASLTDKLKGSITPTGLHDLTNIAFEKWKADGVGGPVPVEIVPGSKKMYILNHSQGPGLMNETISGLYLPQLHVYVATGIRGGTIYMSIEFHTVGTRRFVGVTYLRLRPTNQNPATAEEKIIGGRQADHYSEKRYFGHKVVNNPSPPPARDIGSIQTFYDKVAPSNTSRSSSISRAAMGKLFKLEQKLWSRRKKAIKKEKERELRGMSIEG</sequence>
<evidence type="ECO:0000313" key="3">
    <source>
        <dbReference type="Proteomes" id="UP000720189"/>
    </source>
</evidence>
<protein>
    <submittedName>
        <fullName evidence="2">Uncharacterized protein</fullName>
    </submittedName>
</protein>
<feature type="compositionally biased region" description="Basic residues" evidence="1">
    <location>
        <begin position="38"/>
        <end position="48"/>
    </location>
</feature>
<organism evidence="2 3">
    <name type="scientific">Fusarium redolens</name>
    <dbReference type="NCBI Taxonomy" id="48865"/>
    <lineage>
        <taxon>Eukaryota</taxon>
        <taxon>Fungi</taxon>
        <taxon>Dikarya</taxon>
        <taxon>Ascomycota</taxon>
        <taxon>Pezizomycotina</taxon>
        <taxon>Sordariomycetes</taxon>
        <taxon>Hypocreomycetidae</taxon>
        <taxon>Hypocreales</taxon>
        <taxon>Nectriaceae</taxon>
        <taxon>Fusarium</taxon>
        <taxon>Fusarium redolens species complex</taxon>
    </lineage>
</organism>
<evidence type="ECO:0000313" key="2">
    <source>
        <dbReference type="EMBL" id="KAH7254135.1"/>
    </source>
</evidence>
<comment type="caution">
    <text evidence="2">The sequence shown here is derived from an EMBL/GenBank/DDBJ whole genome shotgun (WGS) entry which is preliminary data.</text>
</comment>
<proteinExistence type="predicted"/>
<dbReference type="OrthoDB" id="4867305at2759"/>